<evidence type="ECO:0000313" key="8">
    <source>
        <dbReference type="EMBL" id="CAG6634365.1"/>
    </source>
</evidence>
<reference evidence="8" key="1">
    <citation type="submission" date="2021-05" db="EMBL/GenBank/DDBJ databases">
        <authorList>
            <person name="Alioto T."/>
            <person name="Alioto T."/>
            <person name="Gomez Garrido J."/>
        </authorList>
    </citation>
    <scope>NUCLEOTIDE SEQUENCE</scope>
</reference>
<evidence type="ECO:0000256" key="4">
    <source>
        <dbReference type="ARBA" id="ARBA00022490"/>
    </source>
</evidence>
<keyword evidence="5" id="KW-0175">Coiled coil</keyword>
<comment type="subunit">
    <text evidence="7">Self-associates. Interacts with BBS9; the interaction mediates the association of LZTL1 with the BBsome complex and regulates BBSome ciliary trafficking.</text>
</comment>
<comment type="similarity">
    <text evidence="2">Belongs to the LZTFL1 family.</text>
</comment>
<dbReference type="GO" id="GO:0005737">
    <property type="term" value="C:cytoplasm"/>
    <property type="evidence" value="ECO:0007669"/>
    <property type="project" value="UniProtKB-SubCell"/>
</dbReference>
<name>A0A8D8QMT9_9HEMI</name>
<dbReference type="EMBL" id="HBUF01085945">
    <property type="protein sequence ID" value="CAG6634365.1"/>
    <property type="molecule type" value="Transcribed_RNA"/>
</dbReference>
<evidence type="ECO:0000256" key="5">
    <source>
        <dbReference type="ARBA" id="ARBA00023054"/>
    </source>
</evidence>
<proteinExistence type="inferred from homology"/>
<dbReference type="InterPro" id="IPR026157">
    <property type="entry name" value="LZTFL1"/>
</dbReference>
<evidence type="ECO:0000256" key="6">
    <source>
        <dbReference type="ARBA" id="ARBA00024898"/>
    </source>
</evidence>
<evidence type="ECO:0000256" key="7">
    <source>
        <dbReference type="ARBA" id="ARBA00026004"/>
    </source>
</evidence>
<dbReference type="PANTHER" id="PTHR21635:SF0">
    <property type="entry name" value="LEUCINE ZIPPER TRANSCRIPTION FACTOR-LIKE PROTEIN 1"/>
    <property type="match status" value="1"/>
</dbReference>
<organism evidence="8">
    <name type="scientific">Cacopsylla melanoneura</name>
    <dbReference type="NCBI Taxonomy" id="428564"/>
    <lineage>
        <taxon>Eukaryota</taxon>
        <taxon>Metazoa</taxon>
        <taxon>Ecdysozoa</taxon>
        <taxon>Arthropoda</taxon>
        <taxon>Hexapoda</taxon>
        <taxon>Insecta</taxon>
        <taxon>Pterygota</taxon>
        <taxon>Neoptera</taxon>
        <taxon>Paraneoptera</taxon>
        <taxon>Hemiptera</taxon>
        <taxon>Sternorrhyncha</taxon>
        <taxon>Psylloidea</taxon>
        <taxon>Psyllidae</taxon>
        <taxon>Psyllinae</taxon>
        <taxon>Cacopsylla</taxon>
    </lineage>
</organism>
<evidence type="ECO:0000256" key="2">
    <source>
        <dbReference type="ARBA" id="ARBA00008868"/>
    </source>
</evidence>
<protein>
    <recommendedName>
        <fullName evidence="3">Leucine zipper transcription factor-like protein 1</fullName>
    </recommendedName>
</protein>
<evidence type="ECO:0000256" key="3">
    <source>
        <dbReference type="ARBA" id="ARBA00018920"/>
    </source>
</evidence>
<dbReference type="GO" id="GO:1903565">
    <property type="term" value="P:negative regulation of protein localization to cilium"/>
    <property type="evidence" value="ECO:0007669"/>
    <property type="project" value="TreeGrafter"/>
</dbReference>
<keyword evidence="4" id="KW-0963">Cytoplasm</keyword>
<comment type="subcellular location">
    <subcellularLocation>
        <location evidence="1">Cytoplasm</location>
    </subcellularLocation>
</comment>
<comment type="function">
    <text evidence="6">Regulates ciliary localization of the BBSome complex. Together with the BBSome complex, controls SMO ciliary trafficking and contributes to the sonic hedgehog (SHH) pathway regulation. May play a role in neurite outgrowth. May have tumor suppressor function.</text>
</comment>
<dbReference type="PANTHER" id="PTHR21635">
    <property type="entry name" value="LEUCINE ZIPPER TRANSCRIPTION FACTOR LIKE"/>
    <property type="match status" value="1"/>
</dbReference>
<dbReference type="AlphaFoldDB" id="A0A8D8QMT9"/>
<dbReference type="Pfam" id="PF15294">
    <property type="entry name" value="Leu_zip"/>
    <property type="match status" value="1"/>
</dbReference>
<sequence length="105" mass="12238">MEDDKPSNQVVSTDLGLNDHHQSILKSYIQFARYLRQQNLKSVELSFQDVIESRLLEATYTQSEVSQLNHGYIQQVILYSSDYWRLPTHRAKCLNCFTISNNLSL</sequence>
<evidence type="ECO:0000256" key="1">
    <source>
        <dbReference type="ARBA" id="ARBA00004496"/>
    </source>
</evidence>
<accession>A0A8D8QMT9</accession>